<evidence type="ECO:0000256" key="1">
    <source>
        <dbReference type="SAM" id="MobiDB-lite"/>
    </source>
</evidence>
<organism evidence="2 3">
    <name type="scientific">Trichonephila clavata</name>
    <name type="common">Joro spider</name>
    <name type="synonym">Nephila clavata</name>
    <dbReference type="NCBI Taxonomy" id="2740835"/>
    <lineage>
        <taxon>Eukaryota</taxon>
        <taxon>Metazoa</taxon>
        <taxon>Ecdysozoa</taxon>
        <taxon>Arthropoda</taxon>
        <taxon>Chelicerata</taxon>
        <taxon>Arachnida</taxon>
        <taxon>Araneae</taxon>
        <taxon>Araneomorphae</taxon>
        <taxon>Entelegynae</taxon>
        <taxon>Araneoidea</taxon>
        <taxon>Nephilidae</taxon>
        <taxon>Trichonephila</taxon>
    </lineage>
</organism>
<comment type="caution">
    <text evidence="2">The sequence shown here is derived from an EMBL/GenBank/DDBJ whole genome shotgun (WGS) entry which is preliminary data.</text>
</comment>
<feature type="compositionally biased region" description="Basic residues" evidence="1">
    <location>
        <begin position="72"/>
        <end position="85"/>
    </location>
</feature>
<sequence length="148" mass="15852">MPTSVATVLLYRATDTFYGVSERPASGALTRRSVHPAAPVLLTKSGPRATLHPYSGGLRIGEAPFSSVRSLRRGRVTRASPRRSNHSLYPARLLPTSDGYPEGNFGGNQLPGGSIGLSPLYSGRTIDLHVRTASDLQPSFLGLRPARE</sequence>
<dbReference type="EMBL" id="BMAO01011894">
    <property type="protein sequence ID" value="GFQ77502.1"/>
    <property type="molecule type" value="Genomic_DNA"/>
</dbReference>
<reference evidence="2" key="1">
    <citation type="submission" date="2020-07" db="EMBL/GenBank/DDBJ databases">
        <title>Multicomponent nature underlies the extraordinary mechanical properties of spider dragline silk.</title>
        <authorList>
            <person name="Kono N."/>
            <person name="Nakamura H."/>
            <person name="Mori M."/>
            <person name="Yoshida Y."/>
            <person name="Ohtoshi R."/>
            <person name="Malay A.D."/>
            <person name="Moran D.A.P."/>
            <person name="Tomita M."/>
            <person name="Numata K."/>
            <person name="Arakawa K."/>
        </authorList>
    </citation>
    <scope>NUCLEOTIDE SEQUENCE</scope>
</reference>
<dbReference type="OrthoDB" id="6437036at2759"/>
<name>A0A8X6FEL6_TRICU</name>
<gene>
    <name evidence="2" type="primary">ACN42_g11701</name>
    <name evidence="2" type="ORF">TNCT_18841</name>
</gene>
<accession>A0A8X6FEL6</accession>
<evidence type="ECO:0000313" key="3">
    <source>
        <dbReference type="Proteomes" id="UP000887116"/>
    </source>
</evidence>
<dbReference type="Proteomes" id="UP000887116">
    <property type="component" value="Unassembled WGS sequence"/>
</dbReference>
<protein>
    <submittedName>
        <fullName evidence="2">Uncharacterized protein</fullName>
    </submittedName>
</protein>
<proteinExistence type="predicted"/>
<keyword evidence="3" id="KW-1185">Reference proteome</keyword>
<evidence type="ECO:0000313" key="2">
    <source>
        <dbReference type="EMBL" id="GFQ77502.1"/>
    </source>
</evidence>
<feature type="region of interest" description="Disordered" evidence="1">
    <location>
        <begin position="72"/>
        <end position="93"/>
    </location>
</feature>
<dbReference type="AlphaFoldDB" id="A0A8X6FEL6"/>